<dbReference type="HOGENOM" id="CLU_018204_5_2_11"/>
<evidence type="ECO:0000259" key="8">
    <source>
        <dbReference type="Pfam" id="PF02771"/>
    </source>
</evidence>
<evidence type="ECO:0000256" key="4">
    <source>
        <dbReference type="ARBA" id="ARBA00022827"/>
    </source>
</evidence>
<comment type="cofactor">
    <cofactor evidence="1">
        <name>FAD</name>
        <dbReference type="ChEBI" id="CHEBI:57692"/>
    </cofactor>
</comment>
<feature type="domain" description="Acyl-CoA dehydrogenase/oxidase C-terminal" evidence="7">
    <location>
        <begin position="231"/>
        <end position="364"/>
    </location>
</feature>
<dbReference type="PANTHER" id="PTHR43884:SF20">
    <property type="entry name" value="ACYL-COA DEHYDROGENASE FADE28"/>
    <property type="match status" value="1"/>
</dbReference>
<dbReference type="InterPro" id="IPR037069">
    <property type="entry name" value="AcylCoA_DH/ox_N_sf"/>
</dbReference>
<sequence length="397" mass="41412">MELAEPVLTEEQRALRAATSRFARAQYPLSRVREVADSGAQVPSDYLRQAAELGWFAMLVPEKHGGGTVSGRPGADAVVIAQERGRWLQPVAFVPANVVALALAEAGDESQQGAVLPGVLEGVLRVSWAFADDRDTGALGAVTYARTAGGLRLSGLATPVQDADLADVLLVTATGPDGVAQALVRQDTPGLTVTALASLDVTRRFGSVRFDGVEVAAADVVGEVGEAAGALAQRQLDLAAVLTAAEMVGAMSADLELAIDYAKSRTAFGRPIGSFQALKHQLADAAALVEAGKAAVDAAAEALDGTGPGDAASVAKAFVSRAAVEVAHTCWQVFGGIAFTWEHDQHLYLRRLTTDAALYGDEAHHYRRVLALHDLPDAPPSPATPWRGQQEGKDGDD</sequence>
<feature type="domain" description="Acyl-CoA dehydrogenase/oxidase N-terminal" evidence="8">
    <location>
        <begin position="9"/>
        <end position="122"/>
    </location>
</feature>
<dbReference type="InterPro" id="IPR009075">
    <property type="entry name" value="AcylCo_DH/oxidase_C"/>
</dbReference>
<dbReference type="EMBL" id="CP002299">
    <property type="protein sequence ID" value="ADP81249.1"/>
    <property type="molecule type" value="Genomic_DNA"/>
</dbReference>
<evidence type="ECO:0000256" key="2">
    <source>
        <dbReference type="ARBA" id="ARBA00009347"/>
    </source>
</evidence>
<dbReference type="KEGG" id="fri:FraEuI1c_3236"/>
<dbReference type="STRING" id="298654.FraEuI1c_3236"/>
<keyword evidence="10" id="KW-1185">Reference proteome</keyword>
<evidence type="ECO:0000313" key="10">
    <source>
        <dbReference type="Proteomes" id="UP000002484"/>
    </source>
</evidence>
<keyword evidence="4" id="KW-0274">FAD</keyword>
<dbReference type="Pfam" id="PF00441">
    <property type="entry name" value="Acyl-CoA_dh_1"/>
    <property type="match status" value="1"/>
</dbReference>
<dbReference type="AlphaFoldDB" id="E3IU56"/>
<dbReference type="GO" id="GO:0050660">
    <property type="term" value="F:flavin adenine dinucleotide binding"/>
    <property type="evidence" value="ECO:0007669"/>
    <property type="project" value="InterPro"/>
</dbReference>
<dbReference type="GO" id="GO:0003995">
    <property type="term" value="F:acyl-CoA dehydrogenase activity"/>
    <property type="evidence" value="ECO:0007669"/>
    <property type="project" value="TreeGrafter"/>
</dbReference>
<dbReference type="SUPFAM" id="SSF47203">
    <property type="entry name" value="Acyl-CoA dehydrogenase C-terminal domain-like"/>
    <property type="match status" value="1"/>
</dbReference>
<dbReference type="OrthoDB" id="8677713at2"/>
<keyword evidence="5" id="KW-0560">Oxidoreductase</keyword>
<name>E3IU56_PSEI1</name>
<dbReference type="Gene3D" id="1.20.140.10">
    <property type="entry name" value="Butyryl-CoA Dehydrogenase, subunit A, domain 3"/>
    <property type="match status" value="1"/>
</dbReference>
<organism evidence="9 10">
    <name type="scientific">Pseudofrankia inefficax (strain DSM 45817 / CECT 9037 / DDB 130130 / EuI1c)</name>
    <name type="common">Frankia inefficax</name>
    <dbReference type="NCBI Taxonomy" id="298654"/>
    <lineage>
        <taxon>Bacteria</taxon>
        <taxon>Bacillati</taxon>
        <taxon>Actinomycetota</taxon>
        <taxon>Actinomycetes</taxon>
        <taxon>Frankiales</taxon>
        <taxon>Frankiaceae</taxon>
        <taxon>Pseudofrankia</taxon>
    </lineage>
</organism>
<feature type="region of interest" description="Disordered" evidence="6">
    <location>
        <begin position="374"/>
        <end position="397"/>
    </location>
</feature>
<evidence type="ECO:0000256" key="1">
    <source>
        <dbReference type="ARBA" id="ARBA00001974"/>
    </source>
</evidence>
<protein>
    <submittedName>
        <fullName evidence="9">Acyl-CoA dehydrogenase domain-containing protein</fullName>
    </submittedName>
</protein>
<comment type="similarity">
    <text evidence="2">Belongs to the acyl-CoA dehydrogenase family.</text>
</comment>
<evidence type="ECO:0000256" key="5">
    <source>
        <dbReference type="ARBA" id="ARBA00023002"/>
    </source>
</evidence>
<dbReference type="Pfam" id="PF02771">
    <property type="entry name" value="Acyl-CoA_dh_N"/>
    <property type="match status" value="1"/>
</dbReference>
<dbReference type="CDD" id="cd00567">
    <property type="entry name" value="ACAD"/>
    <property type="match status" value="1"/>
</dbReference>
<evidence type="ECO:0000313" key="9">
    <source>
        <dbReference type="EMBL" id="ADP81249.1"/>
    </source>
</evidence>
<dbReference type="SUPFAM" id="SSF56645">
    <property type="entry name" value="Acyl-CoA dehydrogenase NM domain-like"/>
    <property type="match status" value="1"/>
</dbReference>
<reference evidence="9 10" key="1">
    <citation type="submission" date="2010-10" db="EMBL/GenBank/DDBJ databases">
        <title>Complete sequence of Frankia sp. EuI1c.</title>
        <authorList>
            <consortium name="US DOE Joint Genome Institute"/>
            <person name="Lucas S."/>
            <person name="Copeland A."/>
            <person name="Lapidus A."/>
            <person name="Cheng J.-F."/>
            <person name="Bruce D."/>
            <person name="Goodwin L."/>
            <person name="Pitluck S."/>
            <person name="Chertkov O."/>
            <person name="Detter J.C."/>
            <person name="Han C."/>
            <person name="Tapia R."/>
            <person name="Land M."/>
            <person name="Hauser L."/>
            <person name="Jeffries C."/>
            <person name="Kyrpides N."/>
            <person name="Ivanova N."/>
            <person name="Mikhailova N."/>
            <person name="Beauchemin N."/>
            <person name="Sen A."/>
            <person name="Sur S.A."/>
            <person name="Gtari M."/>
            <person name="Wall L."/>
            <person name="Tisa L."/>
            <person name="Woyke T."/>
        </authorList>
    </citation>
    <scope>NUCLEOTIDE SEQUENCE [LARGE SCALE GENOMIC DNA]</scope>
    <source>
        <strain evidence="10">DSM 45817 / CECT 9037 / EuI1c</strain>
    </source>
</reference>
<dbReference type="Gene3D" id="2.40.110.10">
    <property type="entry name" value="Butyryl-CoA Dehydrogenase, subunit A, domain 2"/>
    <property type="match status" value="1"/>
</dbReference>
<dbReference type="InterPro" id="IPR046373">
    <property type="entry name" value="Acyl-CoA_Oxase/DH_mid-dom_sf"/>
</dbReference>
<accession>E3IU56</accession>
<evidence type="ECO:0000259" key="7">
    <source>
        <dbReference type="Pfam" id="PF00441"/>
    </source>
</evidence>
<evidence type="ECO:0000256" key="3">
    <source>
        <dbReference type="ARBA" id="ARBA00022630"/>
    </source>
</evidence>
<dbReference type="InterPro" id="IPR036250">
    <property type="entry name" value="AcylCo_DH-like_C"/>
</dbReference>
<dbReference type="RefSeq" id="WP_013424367.1">
    <property type="nucleotide sequence ID" value="NC_014666.1"/>
</dbReference>
<dbReference type="InterPro" id="IPR013786">
    <property type="entry name" value="AcylCoA_DH/ox_N"/>
</dbReference>
<dbReference type="PANTHER" id="PTHR43884">
    <property type="entry name" value="ACYL-COA DEHYDROGENASE"/>
    <property type="match status" value="1"/>
</dbReference>
<gene>
    <name evidence="9" type="ordered locus">FraEuI1c_3236</name>
</gene>
<dbReference type="Gene3D" id="1.10.540.10">
    <property type="entry name" value="Acyl-CoA dehydrogenase/oxidase, N-terminal domain"/>
    <property type="match status" value="1"/>
</dbReference>
<proteinExistence type="inferred from homology"/>
<dbReference type="Proteomes" id="UP000002484">
    <property type="component" value="Chromosome"/>
</dbReference>
<dbReference type="InterPro" id="IPR009100">
    <property type="entry name" value="AcylCoA_DH/oxidase_NM_dom_sf"/>
</dbReference>
<evidence type="ECO:0000256" key="6">
    <source>
        <dbReference type="SAM" id="MobiDB-lite"/>
    </source>
</evidence>
<dbReference type="eggNOG" id="COG1960">
    <property type="taxonomic scope" value="Bacteria"/>
</dbReference>
<dbReference type="InParanoid" id="E3IU56"/>
<keyword evidence="3" id="KW-0285">Flavoprotein</keyword>